<dbReference type="NCBIfam" id="NF011987">
    <property type="entry name" value="PRK15446.2-3"/>
    <property type="match status" value="1"/>
</dbReference>
<accession>A0A1H3LHB8</accession>
<dbReference type="NCBIfam" id="NF011990">
    <property type="entry name" value="PRK15446.2-6"/>
    <property type="match status" value="1"/>
</dbReference>
<dbReference type="GO" id="GO:0019700">
    <property type="term" value="P:organic phosphonate catabolic process"/>
    <property type="evidence" value="ECO:0007669"/>
    <property type="project" value="InterPro"/>
</dbReference>
<dbReference type="SUPFAM" id="SSF51338">
    <property type="entry name" value="Composite domain of metallo-dependent hydrolases"/>
    <property type="match status" value="1"/>
</dbReference>
<dbReference type="Gene3D" id="2.30.40.10">
    <property type="entry name" value="Urease, subunit C, domain 1"/>
    <property type="match status" value="1"/>
</dbReference>
<reference evidence="3" key="1">
    <citation type="submission" date="2016-10" db="EMBL/GenBank/DDBJ databases">
        <authorList>
            <person name="Varghese N."/>
            <person name="Submissions S."/>
        </authorList>
    </citation>
    <scope>NUCLEOTIDE SEQUENCE [LARGE SCALE GENOMIC DNA]</scope>
    <source>
        <strain evidence="3">DC30,IBRC 10041,KCTC 4046</strain>
    </source>
</reference>
<dbReference type="AlphaFoldDB" id="A0A1H3LHB8"/>
<dbReference type="OrthoDB" id="8791at2157"/>
<dbReference type="InterPro" id="IPR011059">
    <property type="entry name" value="Metal-dep_hydrolase_composite"/>
</dbReference>
<dbReference type="PANTHER" id="PTHR43135">
    <property type="entry name" value="ALPHA-D-RIBOSE 1-METHYLPHOSPHONATE 5-TRIPHOSPHATE DIPHOSPHATASE"/>
    <property type="match status" value="1"/>
</dbReference>
<dbReference type="SUPFAM" id="SSF51556">
    <property type="entry name" value="Metallo-dependent hydrolases"/>
    <property type="match status" value="1"/>
</dbReference>
<dbReference type="InterPro" id="IPR032466">
    <property type="entry name" value="Metal_Hydrolase"/>
</dbReference>
<organism evidence="2 3">
    <name type="scientific">Halopenitus persicus</name>
    <dbReference type="NCBI Taxonomy" id="1048396"/>
    <lineage>
        <taxon>Archaea</taxon>
        <taxon>Methanobacteriati</taxon>
        <taxon>Methanobacteriota</taxon>
        <taxon>Stenosarchaea group</taxon>
        <taxon>Halobacteria</taxon>
        <taxon>Halobacteriales</taxon>
        <taxon>Haloferacaceae</taxon>
        <taxon>Halopenitus</taxon>
    </lineage>
</organism>
<dbReference type="Proteomes" id="UP000199079">
    <property type="component" value="Unassembled WGS sequence"/>
</dbReference>
<dbReference type="InterPro" id="IPR012696">
    <property type="entry name" value="PhnM"/>
</dbReference>
<proteinExistence type="predicted"/>
<keyword evidence="3" id="KW-1185">Reference proteome</keyword>
<gene>
    <name evidence="2" type="ORF">SAMN05216564_10793</name>
</gene>
<dbReference type="EMBL" id="FNPC01000007">
    <property type="protein sequence ID" value="SDY63927.1"/>
    <property type="molecule type" value="Genomic_DNA"/>
</dbReference>
<dbReference type="Pfam" id="PF07969">
    <property type="entry name" value="Amidohydro_3"/>
    <property type="match status" value="1"/>
</dbReference>
<evidence type="ECO:0000259" key="1">
    <source>
        <dbReference type="Pfam" id="PF07969"/>
    </source>
</evidence>
<dbReference type="InterPro" id="IPR013108">
    <property type="entry name" value="Amidohydro_3"/>
</dbReference>
<dbReference type="PANTHER" id="PTHR43135:SF3">
    <property type="entry name" value="ALPHA-D-RIBOSE 1-METHYLPHOSPHONATE 5-TRIPHOSPHATE DIPHOSPHATASE"/>
    <property type="match status" value="1"/>
</dbReference>
<sequence>MSRQQSVATLAITNGQIVTPNGVIEGDVTAVDNRIAAITTNQTGQTDADTVVDADGRYILPGLIDLHGDDIEDHVFPRSGARTADSLALDAADRANVAAGVTTKCHAVSFQDAPEDDRSTDLARDIVDMVAANDDLLADHRIHARCELTDPGCVEAVCEIIDRDIVVMASLMAHVPGQGQFASVESFKQWYMDDAGFDEGEVDEIIETRQKITDDVFDDRIERVTAAATAAGLTVASHDDENPEEVSHRAEKGVSLSEYPVTLDAANRAAEEGMTTAMGAPNLVRGGSQWGNLSTADAIDAGVVDILCADYHPPSLLAAPFVDTGEPLHERVARVTANPAAAIGLDDRGRLEPGARADLLVVDPDPMPTVERAVVAGEDVFCAEASP</sequence>
<evidence type="ECO:0000313" key="2">
    <source>
        <dbReference type="EMBL" id="SDY63927.1"/>
    </source>
</evidence>
<evidence type="ECO:0000313" key="3">
    <source>
        <dbReference type="Proteomes" id="UP000199079"/>
    </source>
</evidence>
<dbReference type="NCBIfam" id="NF011984">
    <property type="entry name" value="PRK15446.1-5"/>
    <property type="match status" value="1"/>
</dbReference>
<dbReference type="Gene3D" id="3.20.20.140">
    <property type="entry name" value="Metal-dependent hydrolases"/>
    <property type="match status" value="1"/>
</dbReference>
<dbReference type="RefSeq" id="WP_218128638.1">
    <property type="nucleotide sequence ID" value="NZ_FNPC01000007.1"/>
</dbReference>
<dbReference type="InterPro" id="IPR051781">
    <property type="entry name" value="Metallo-dep_Hydrolase"/>
</dbReference>
<protein>
    <submittedName>
        <fullName evidence="2">Alpha-D-ribose 1-methylphosphonate 5-triphosphate diphosphatase</fullName>
    </submittedName>
</protein>
<dbReference type="GO" id="GO:0016810">
    <property type="term" value="F:hydrolase activity, acting on carbon-nitrogen (but not peptide) bonds"/>
    <property type="evidence" value="ECO:0007669"/>
    <property type="project" value="InterPro"/>
</dbReference>
<feature type="domain" description="Amidohydrolase 3" evidence="1">
    <location>
        <begin position="214"/>
        <end position="367"/>
    </location>
</feature>
<name>A0A1H3LHB8_9EURY</name>
<dbReference type="PIRSF" id="PIRSF038971">
    <property type="entry name" value="PhnM"/>
    <property type="match status" value="1"/>
</dbReference>